<evidence type="ECO:0000256" key="4">
    <source>
        <dbReference type="ARBA" id="ARBA00022723"/>
    </source>
</evidence>
<evidence type="ECO:0000256" key="9">
    <source>
        <dbReference type="PIRNR" id="PIRNR000159"/>
    </source>
</evidence>
<keyword evidence="6 9" id="KW-0560">Oxidoreductase</keyword>
<dbReference type="InterPro" id="IPR017896">
    <property type="entry name" value="4Fe4S_Fe-S-bd"/>
</dbReference>
<dbReference type="InterPro" id="IPR002880">
    <property type="entry name" value="Pyrv_Fd/Flavodoxin_OxRdtase_N"/>
</dbReference>
<dbReference type="Gene3D" id="4.10.780.10">
    <property type="entry name" value="Pyruvate-flavodoxin oxidoreductase, EKR domain"/>
    <property type="match status" value="1"/>
</dbReference>
<evidence type="ECO:0000256" key="6">
    <source>
        <dbReference type="ARBA" id="ARBA00023002"/>
    </source>
</evidence>
<keyword evidence="11" id="KW-0670">Pyruvate</keyword>
<dbReference type="InterPro" id="IPR029061">
    <property type="entry name" value="THDP-binding"/>
</dbReference>
<keyword evidence="3" id="KW-0004">4Fe-4S</keyword>
<dbReference type="Pfam" id="PF10371">
    <property type="entry name" value="EKR"/>
    <property type="match status" value="1"/>
</dbReference>
<evidence type="ECO:0000259" key="10">
    <source>
        <dbReference type="PROSITE" id="PS51379"/>
    </source>
</evidence>
<dbReference type="SMART" id="SM00890">
    <property type="entry name" value="EKR"/>
    <property type="match status" value="1"/>
</dbReference>
<sequence length="1193" mass="130387">MSPQPITLDGNEAVAQVAYRVNEVCAIYPITPSSTMAELADQWAAEGRTNLWGEVPLVVEMQSEGGAAGALHGALQTGALATTFTASQGLLLMIPNMYKIAGELSPTVIHVAARALAAQGLSIFGDHSDVAAVRQTGFAQLSSGSVQEAHDLALIAQAATLESRVPFVHFFDGFRTSHEVNKLTPLSDAQLRAMIDDELVRAHRARGLNPDHPCIRGTAQNPDVYFQGREAANPFYARLPHVVQQVMDRFAALTGRHYRLFEYHGHPEAERVAVIIGSGAYTLRQTVDHLRARGERVGVIQVHLCLPFSAPHFLAALPPTVRAVAVLDRTKAPGALGEPLYQDVLTTLTEAWLNGARPALPRVIGGRYGLSSKEFTPAMAKAVLDELTKERPKHPFTVGIHDDVSHTSLDYDPAFHIESDQVVRAVFYGLGADGTVGANKNSIKIIGESTALHAQGYFVYDSKKSGSRTVSHLRFGPEPIEAPYLIASANFIGCHQFNFVDKLDVLERAAPGATLLLNSPYGPDQVWEHLPRELQERIIALKLKLYVIDASKVALASGLGERTNTIMQTCFFALSGVLPREEAIAKIKESIAKTYGNKGEEVVRKNFEAVDQTLAHLHPVPVPETATSRLHRPPVVPPDAPEFVREVTAAMLAGRGDQLPVSRLPADGTYPSGTTRFEKRNIAQFVPVWQPDLCIQCGNCGFVCPHSVIRAKFYPEAWLRDAPAGFPSAPINARGFPDTRYTLMVYTEDCTGCALCVEVCPARSPRDSGVKAINMRPKDPLPTKDREQIHFFERLPMNDRARVDFSSVRGAQFLEPLFEFCGACAGCGETPYLRLLSQLFGDRLIVANATGCSSIYGGNLPTTPWTFNGEGRGPAWSNSLFEDNAEFGLGFRLTADQHLTLARRLAAELRTTLDPDLVDEILTAPQGTESELRAQRERVARLKAALLGRDDPAARDLLSVVEHLVRRSIWIVGGDGWAYDIGAGGLDHVLASGRDINVLVLDTEVYSNTGGQSSKATPLGAVAKFAAAGKRVAKKDLALQAIAYGNVYVARVAMGANPQQTLLAFREAEAYPGPSLILAYSHCIAHGIDMRQGLAQQDRAVASGHWPLLRYNPALRQSDKNPFVLDSPRPRLPFKDYAQNELRYRMLSRTRPDEYAQLMAMAQRVVDQKWELYEEMATRGGGRFVPDASVKPR</sequence>
<dbReference type="InterPro" id="IPR037112">
    <property type="entry name" value="Pyrv-flavodox_OxR_EKR_sf"/>
</dbReference>
<dbReference type="Pfam" id="PF01558">
    <property type="entry name" value="POR"/>
    <property type="match status" value="1"/>
</dbReference>
<dbReference type="Gene3D" id="3.40.920.10">
    <property type="entry name" value="Pyruvate-ferredoxin oxidoreductase, PFOR, domain III"/>
    <property type="match status" value="1"/>
</dbReference>
<dbReference type="EC" id="1.2.7.-" evidence="9"/>
<dbReference type="InterPro" id="IPR017900">
    <property type="entry name" value="4Fe4S_Fe_S_CS"/>
</dbReference>
<dbReference type="Gene3D" id="3.40.50.920">
    <property type="match status" value="1"/>
</dbReference>
<proteinExistence type="inferred from homology"/>
<gene>
    <name evidence="11" type="primary">ydbK</name>
    <name evidence="11" type="ORF">MECH1_V1_1920</name>
</gene>
<evidence type="ECO:0000256" key="8">
    <source>
        <dbReference type="ARBA" id="ARBA00023014"/>
    </source>
</evidence>
<dbReference type="InterPro" id="IPR050722">
    <property type="entry name" value="Pyruvate:ferred/Flavod_OxRd"/>
</dbReference>
<dbReference type="Proteomes" id="UP001497493">
    <property type="component" value="Chromosome"/>
</dbReference>
<keyword evidence="2 9" id="KW-0813">Transport</keyword>
<dbReference type="InterPro" id="IPR019752">
    <property type="entry name" value="Pyrv/ketoisovalerate_OxRed_cat"/>
</dbReference>
<evidence type="ECO:0000313" key="11">
    <source>
        <dbReference type="EMBL" id="CAL1240696.1"/>
    </source>
</evidence>
<dbReference type="InterPro" id="IPR002869">
    <property type="entry name" value="Pyrv_flavodox_OxRed_cen"/>
</dbReference>
<dbReference type="SUPFAM" id="SSF54862">
    <property type="entry name" value="4Fe-4S ferredoxins"/>
    <property type="match status" value="1"/>
</dbReference>
<dbReference type="CDD" id="cd03377">
    <property type="entry name" value="TPP_PFOR_PNO"/>
    <property type="match status" value="1"/>
</dbReference>
<dbReference type="PIRSF" id="PIRSF000159">
    <property type="entry name" value="NifJ"/>
    <property type="match status" value="1"/>
</dbReference>
<dbReference type="Gene3D" id="3.40.50.970">
    <property type="match status" value="2"/>
</dbReference>
<dbReference type="InterPro" id="IPR033412">
    <property type="entry name" value="PFOR_II"/>
</dbReference>
<dbReference type="CDD" id="cd07034">
    <property type="entry name" value="TPP_PYR_PFOR_IOR-alpha_like"/>
    <property type="match status" value="1"/>
</dbReference>
<dbReference type="PROSITE" id="PS00198">
    <property type="entry name" value="4FE4S_FER_1"/>
    <property type="match status" value="2"/>
</dbReference>
<feature type="domain" description="4Fe-4S ferredoxin-type" evidence="10">
    <location>
        <begin position="741"/>
        <end position="770"/>
    </location>
</feature>
<keyword evidence="8" id="KW-0411">Iron-sulfur</keyword>
<evidence type="ECO:0000256" key="5">
    <source>
        <dbReference type="ARBA" id="ARBA00022982"/>
    </source>
</evidence>
<dbReference type="InterPro" id="IPR011766">
    <property type="entry name" value="TPP_enzyme_TPP-bd"/>
</dbReference>
<dbReference type="SUPFAM" id="SSF53323">
    <property type="entry name" value="Pyruvate-ferredoxin oxidoreductase, PFOR, domain III"/>
    <property type="match status" value="1"/>
</dbReference>
<keyword evidence="7" id="KW-0408">Iron</keyword>
<keyword evidence="4" id="KW-0479">Metal-binding</keyword>
<accession>A0ABM9NJ86</accession>
<dbReference type="InterPro" id="IPR011895">
    <property type="entry name" value="Pyrv_flavodox_OxRed"/>
</dbReference>
<dbReference type="Pfam" id="PF17147">
    <property type="entry name" value="PFOR_II"/>
    <property type="match status" value="1"/>
</dbReference>
<dbReference type="PROSITE" id="PS51379">
    <property type="entry name" value="4FE4S_FER_2"/>
    <property type="match status" value="2"/>
</dbReference>
<dbReference type="EMBL" id="OZ026884">
    <property type="protein sequence ID" value="CAL1240696.1"/>
    <property type="molecule type" value="Genomic_DNA"/>
</dbReference>
<evidence type="ECO:0000256" key="7">
    <source>
        <dbReference type="ARBA" id="ARBA00023004"/>
    </source>
</evidence>
<keyword evidence="12" id="KW-1185">Reference proteome</keyword>
<protein>
    <recommendedName>
        <fullName evidence="9">Pyruvate-flavodoxin oxidoreductase</fullName>
        <ecNumber evidence="9">1.2.7.-</ecNumber>
    </recommendedName>
</protein>
<dbReference type="RefSeq" id="WP_348757274.1">
    <property type="nucleotide sequence ID" value="NZ_OZ026884.1"/>
</dbReference>
<dbReference type="PANTHER" id="PTHR32154:SF0">
    <property type="entry name" value="PYRUVATE-FLAVODOXIN OXIDOREDUCTASE-RELATED"/>
    <property type="match status" value="1"/>
</dbReference>
<comment type="similarity">
    <text evidence="1 9">Belongs to the pyruvate:ferredoxin/flavodoxin oxidoreductase family.</text>
</comment>
<dbReference type="InterPro" id="IPR009014">
    <property type="entry name" value="Transketo_C/PFOR_II"/>
</dbReference>
<dbReference type="Pfam" id="PF02775">
    <property type="entry name" value="TPP_enzyme_C"/>
    <property type="match status" value="1"/>
</dbReference>
<dbReference type="SUPFAM" id="SSF52922">
    <property type="entry name" value="TK C-terminal domain-like"/>
    <property type="match status" value="1"/>
</dbReference>
<dbReference type="Pfam" id="PF01855">
    <property type="entry name" value="POR_N"/>
    <property type="match status" value="1"/>
</dbReference>
<dbReference type="PANTHER" id="PTHR32154">
    <property type="entry name" value="PYRUVATE-FLAVODOXIN OXIDOREDUCTASE-RELATED"/>
    <property type="match status" value="1"/>
</dbReference>
<evidence type="ECO:0000313" key="12">
    <source>
        <dbReference type="Proteomes" id="UP001497493"/>
    </source>
</evidence>
<dbReference type="NCBIfam" id="TIGR02176">
    <property type="entry name" value="pyruv_ox_red"/>
    <property type="match status" value="1"/>
</dbReference>
<organism evidence="11 12">
    <name type="scientific">Candidatus Methylocalor cossyra</name>
    <dbReference type="NCBI Taxonomy" id="3108543"/>
    <lineage>
        <taxon>Bacteria</taxon>
        <taxon>Pseudomonadati</taxon>
        <taxon>Pseudomonadota</taxon>
        <taxon>Gammaproteobacteria</taxon>
        <taxon>Methylococcales</taxon>
        <taxon>Methylococcaceae</taxon>
        <taxon>Candidatus Methylocalor</taxon>
    </lineage>
</organism>
<comment type="catalytic activity">
    <reaction evidence="9">
        <text>oxidized [flavodoxin] + pyruvate + CoA + 2 H(+) = reduced [flavodoxin] + acetyl-CoA + CO2</text>
        <dbReference type="Rhea" id="RHEA:44140"/>
        <dbReference type="Rhea" id="RHEA-COMP:10622"/>
        <dbReference type="Rhea" id="RHEA-COMP:10623"/>
        <dbReference type="ChEBI" id="CHEBI:15361"/>
        <dbReference type="ChEBI" id="CHEBI:15378"/>
        <dbReference type="ChEBI" id="CHEBI:16526"/>
        <dbReference type="ChEBI" id="CHEBI:57287"/>
        <dbReference type="ChEBI" id="CHEBI:57288"/>
        <dbReference type="ChEBI" id="CHEBI:57618"/>
        <dbReference type="ChEBI" id="CHEBI:58210"/>
    </reaction>
</comment>
<dbReference type="Pfam" id="PF12838">
    <property type="entry name" value="Fer4_7"/>
    <property type="match status" value="1"/>
</dbReference>
<evidence type="ECO:0000256" key="2">
    <source>
        <dbReference type="ARBA" id="ARBA00022448"/>
    </source>
</evidence>
<evidence type="ECO:0000256" key="1">
    <source>
        <dbReference type="ARBA" id="ARBA00009032"/>
    </source>
</evidence>
<dbReference type="InterPro" id="IPR019456">
    <property type="entry name" value="Pyrv-flavodox_OxRtase_EKR"/>
</dbReference>
<name>A0ABM9NJ86_9GAMM</name>
<keyword evidence="5 9" id="KW-0249">Electron transport</keyword>
<reference evidence="11 12" key="1">
    <citation type="submission" date="2024-04" db="EMBL/GenBank/DDBJ databases">
        <authorList>
            <person name="Cremers G."/>
        </authorList>
    </citation>
    <scope>NUCLEOTIDE SEQUENCE [LARGE SCALE GENOMIC DNA]</scope>
    <source>
        <strain evidence="11">MeCH1-AG</strain>
    </source>
</reference>
<comment type="function">
    <text evidence="9">Oxidoreductase required for the transfer of electrons from pyruvate to flavodoxin.</text>
</comment>
<evidence type="ECO:0000256" key="3">
    <source>
        <dbReference type="ARBA" id="ARBA00022485"/>
    </source>
</evidence>
<dbReference type="Gene3D" id="3.30.70.20">
    <property type="match status" value="1"/>
</dbReference>
<feature type="domain" description="4Fe-4S ferredoxin-type" evidence="10">
    <location>
        <begin position="685"/>
        <end position="714"/>
    </location>
</feature>
<dbReference type="SUPFAM" id="SSF52518">
    <property type="entry name" value="Thiamin diphosphate-binding fold (THDP-binding)"/>
    <property type="match status" value="2"/>
</dbReference>